<feature type="non-terminal residue" evidence="1">
    <location>
        <position position="1"/>
    </location>
</feature>
<gene>
    <name evidence="1" type="ORF">C9940_06225</name>
</gene>
<dbReference type="PANTHER" id="PTHR32089:SF112">
    <property type="entry name" value="LYSOZYME-LIKE PROTEIN-RELATED"/>
    <property type="match status" value="1"/>
</dbReference>
<dbReference type="Gene3D" id="1.10.287.950">
    <property type="entry name" value="Methyl-accepting chemotaxis protein"/>
    <property type="match status" value="1"/>
</dbReference>
<dbReference type="PANTHER" id="PTHR32089">
    <property type="entry name" value="METHYL-ACCEPTING CHEMOTAXIS PROTEIN MCPB"/>
    <property type="match status" value="1"/>
</dbReference>
<dbReference type="EMBL" id="PYVN01000216">
    <property type="protein sequence ID" value="PTB84512.1"/>
    <property type="molecule type" value="Genomic_DNA"/>
</dbReference>
<evidence type="ECO:0000313" key="1">
    <source>
        <dbReference type="EMBL" id="PTB84512.1"/>
    </source>
</evidence>
<comment type="caution">
    <text evidence="1">The sequence shown here is derived from an EMBL/GenBank/DDBJ whole genome shotgun (WGS) entry which is preliminary data.</text>
</comment>
<accession>A0A2T4CSN6</accession>
<reference evidence="1" key="1">
    <citation type="submission" date="2018-03" db="EMBL/GenBank/DDBJ databases">
        <title>Cross-interface Injection: A General Nanoliter Liquid Handling Method Applied to Single Cells Genome Amplification Automated Nanoliter Liquid Handling Applied to Single Cell Multiple Displacement Amplification.</title>
        <authorList>
            <person name="Yun J."/>
            <person name="Xu P."/>
            <person name="Xu J."/>
            <person name="Dai X."/>
            <person name="Wang Y."/>
            <person name="Zheng X."/>
            <person name="Cao C."/>
            <person name="Yi Q."/>
            <person name="Zhu Y."/>
            <person name="Wang L."/>
            <person name="Dong Z."/>
            <person name="Huang Y."/>
            <person name="Huang L."/>
            <person name="Du W."/>
        </authorList>
    </citation>
    <scope>NUCLEOTIDE SEQUENCE [LARGE SCALE GENOMIC DNA]</scope>
    <source>
        <strain evidence="1">Z-D3-2</strain>
    </source>
</reference>
<evidence type="ECO:0008006" key="2">
    <source>
        <dbReference type="Google" id="ProtNLM"/>
    </source>
</evidence>
<dbReference type="SUPFAM" id="SSF58104">
    <property type="entry name" value="Methyl-accepting chemotaxis protein (MCP) signaling domain"/>
    <property type="match status" value="1"/>
</dbReference>
<organism evidence="1">
    <name type="scientific">Pseudidiomarina aestuarii</name>
    <dbReference type="NCBI Taxonomy" id="624146"/>
    <lineage>
        <taxon>Bacteria</taxon>
        <taxon>Pseudomonadati</taxon>
        <taxon>Pseudomonadota</taxon>
        <taxon>Gammaproteobacteria</taxon>
        <taxon>Alteromonadales</taxon>
        <taxon>Idiomarinaceae</taxon>
        <taxon>Pseudidiomarina</taxon>
    </lineage>
</organism>
<name>A0A2T4CSN6_9GAMM</name>
<dbReference type="AlphaFoldDB" id="A0A2T4CSN6"/>
<protein>
    <recommendedName>
        <fullName evidence="2">Methyl-accepting chemotaxis protein</fullName>
    </recommendedName>
</protein>
<sequence length="112" mass="11952">VIAAVQSETQNAVKHADQGEVLVKHGVELVEKAGQSLLQINAGAQQTNNVIENIASAAAQGSEDSQQINSQIDKISQMAKDRAEISEQISQTAEQLALLSGRLKTTVDKFQV</sequence>
<proteinExistence type="predicted"/>